<dbReference type="CDD" id="cd00157">
    <property type="entry name" value="Rho"/>
    <property type="match status" value="1"/>
</dbReference>
<dbReference type="SMART" id="SM00175">
    <property type="entry name" value="RAB"/>
    <property type="match status" value="1"/>
</dbReference>
<dbReference type="GO" id="GO:0007264">
    <property type="term" value="P:small GTPase-mediated signal transduction"/>
    <property type="evidence" value="ECO:0007669"/>
    <property type="project" value="InterPro"/>
</dbReference>
<dbReference type="GO" id="GO:0003924">
    <property type="term" value="F:GTPase activity"/>
    <property type="evidence" value="ECO:0007669"/>
    <property type="project" value="InterPro"/>
</dbReference>
<dbReference type="PANTHER" id="PTHR24072">
    <property type="entry name" value="RHO FAMILY GTPASE"/>
    <property type="match status" value="1"/>
</dbReference>
<dbReference type="SUPFAM" id="SSF52540">
    <property type="entry name" value="P-loop containing nucleoside triphosphate hydrolases"/>
    <property type="match status" value="1"/>
</dbReference>
<evidence type="ECO:0000256" key="2">
    <source>
        <dbReference type="ARBA" id="ARBA00023134"/>
    </source>
</evidence>
<dbReference type="GO" id="GO:0035006">
    <property type="term" value="P:melanization defense response"/>
    <property type="evidence" value="ECO:0007669"/>
    <property type="project" value="UniProtKB-ARBA"/>
</dbReference>
<name>R4WIR4_RIPPE</name>
<dbReference type="PROSITE" id="PS51420">
    <property type="entry name" value="RHO"/>
    <property type="match status" value="1"/>
</dbReference>
<proteinExistence type="evidence at transcript level"/>
<dbReference type="EMBL" id="AK417355">
    <property type="protein sequence ID" value="BAN20570.1"/>
    <property type="molecule type" value="mRNA"/>
</dbReference>
<dbReference type="AlphaFoldDB" id="R4WIR4"/>
<organism evidence="3">
    <name type="scientific">Riptortus pedestris</name>
    <name type="common">Bean bug</name>
    <dbReference type="NCBI Taxonomy" id="329032"/>
    <lineage>
        <taxon>Eukaryota</taxon>
        <taxon>Metazoa</taxon>
        <taxon>Ecdysozoa</taxon>
        <taxon>Arthropoda</taxon>
        <taxon>Hexapoda</taxon>
        <taxon>Insecta</taxon>
        <taxon>Pterygota</taxon>
        <taxon>Neoptera</taxon>
        <taxon>Paraneoptera</taxon>
        <taxon>Hemiptera</taxon>
        <taxon>Heteroptera</taxon>
        <taxon>Panheteroptera</taxon>
        <taxon>Pentatomomorpha</taxon>
        <taxon>Coreoidea</taxon>
        <taxon>Alydidae</taxon>
        <taxon>Riptortus</taxon>
    </lineage>
</organism>
<dbReference type="InterPro" id="IPR001806">
    <property type="entry name" value="Small_GTPase"/>
</dbReference>
<dbReference type="NCBIfam" id="TIGR00231">
    <property type="entry name" value="small_GTP"/>
    <property type="match status" value="1"/>
</dbReference>
<dbReference type="SMART" id="SM00174">
    <property type="entry name" value="RHO"/>
    <property type="match status" value="1"/>
</dbReference>
<dbReference type="GO" id="GO:0001667">
    <property type="term" value="P:ameboidal-type cell migration"/>
    <property type="evidence" value="ECO:0007669"/>
    <property type="project" value="UniProtKB-ARBA"/>
</dbReference>
<dbReference type="GO" id="GO:0003006">
    <property type="term" value="P:developmental process involved in reproduction"/>
    <property type="evidence" value="ECO:0007669"/>
    <property type="project" value="UniProtKB-ARBA"/>
</dbReference>
<dbReference type="PRINTS" id="PR00449">
    <property type="entry name" value="RASTRNSFRMNG"/>
</dbReference>
<dbReference type="GO" id="GO:0022412">
    <property type="term" value="P:cellular process involved in reproduction in multicellular organism"/>
    <property type="evidence" value="ECO:0007669"/>
    <property type="project" value="UniProtKB-ARBA"/>
</dbReference>
<sequence>MAGMVKKKKKIKEKTFMIVGDPNCGKTSLIEVMECNVNPELPTVYFKFISAEKTRPKYRKKTKKVLLSLWDTPAENWHETREAIYPHLDSAIIVFAIDDPASLRNVKDKWYPQLRQLCPKKIPVILVGNKTDTRDNPQPAVNTVSYEEGMATAEEIKAYAYVECSALNKNGTLNVFTFAIQSVIKKSRWYRRTSSSILEGISVEE</sequence>
<keyword evidence="2" id="KW-0342">GTP-binding</keyword>
<dbReference type="GO" id="GO:0035099">
    <property type="term" value="P:hemocyte migration"/>
    <property type="evidence" value="ECO:0007669"/>
    <property type="project" value="UniProtKB-ARBA"/>
</dbReference>
<dbReference type="InterPro" id="IPR005225">
    <property type="entry name" value="Small_GTP-bd"/>
</dbReference>
<reference evidence="3" key="1">
    <citation type="journal article" date="2013" name="PLoS ONE">
        <title>Gene expression in gut symbiotic organ of stinkbug affected by extracellular bacterial symbiont.</title>
        <authorList>
            <person name="Futahashi R."/>
            <person name="Tanaka K."/>
            <person name="Tanahashi M."/>
            <person name="Nikoh N."/>
            <person name="Kikuchi Y."/>
            <person name="Lee B.L."/>
            <person name="Fukatsu T."/>
        </authorList>
    </citation>
    <scope>NUCLEOTIDE SEQUENCE</scope>
    <source>
        <tissue evidence="3">Midgut</tissue>
    </source>
</reference>
<dbReference type="GO" id="GO:0005525">
    <property type="term" value="F:GTP binding"/>
    <property type="evidence" value="ECO:0007669"/>
    <property type="project" value="UniProtKB-KW"/>
</dbReference>
<dbReference type="Gene3D" id="3.40.50.300">
    <property type="entry name" value="P-loop containing nucleotide triphosphate hydrolases"/>
    <property type="match status" value="1"/>
</dbReference>
<dbReference type="PROSITE" id="PS51419">
    <property type="entry name" value="RAB"/>
    <property type="match status" value="1"/>
</dbReference>
<dbReference type="InterPro" id="IPR003578">
    <property type="entry name" value="Small_GTPase_Rho"/>
</dbReference>
<evidence type="ECO:0000256" key="1">
    <source>
        <dbReference type="ARBA" id="ARBA00022741"/>
    </source>
</evidence>
<dbReference type="Pfam" id="PF00071">
    <property type="entry name" value="Ras"/>
    <property type="match status" value="1"/>
</dbReference>
<dbReference type="SMART" id="SM00173">
    <property type="entry name" value="RAS"/>
    <property type="match status" value="1"/>
</dbReference>
<keyword evidence="1" id="KW-0547">Nucleotide-binding</keyword>
<protein>
    <submittedName>
        <fullName evidence="3">GTPase rho</fullName>
    </submittedName>
</protein>
<accession>R4WIR4</accession>
<evidence type="ECO:0000313" key="3">
    <source>
        <dbReference type="EMBL" id="BAN20570.1"/>
    </source>
</evidence>
<dbReference type="InterPro" id="IPR027417">
    <property type="entry name" value="P-loop_NTPase"/>
</dbReference>